<keyword evidence="3 7" id="KW-0489">Methyltransferase</keyword>
<sequence length="244" mass="27576">MPPEPLIFPPAEADSPADIRRRPVRSFVLREGRLTAAQARAFETLWSRYGCAWSPDRVLDLPALFGNNRPVVLEIGFGNGEALLHMAARHPERNYLGLEVHRPGIGHLLLELERTGLNNVRVLREDATALLAHGLAPASLAGVCLFFPDPWPKKRHHKRRIVQPAFIEDLARVLVRGGVFHAATDWAPYADWMLEHLCAVSNQFENLSPTGDFVSRPDDRPLTRFERRGVRLGQPARDLLFRRL</sequence>
<dbReference type="UniPathway" id="UPA00989"/>
<evidence type="ECO:0000256" key="6">
    <source>
        <dbReference type="ARBA" id="ARBA00022694"/>
    </source>
</evidence>
<feature type="binding site" evidence="7">
    <location>
        <position position="126"/>
    </location>
    <ligand>
        <name>S-adenosyl-L-methionine</name>
        <dbReference type="ChEBI" id="CHEBI:59789"/>
    </ligand>
</feature>
<dbReference type="PANTHER" id="PTHR23417">
    <property type="entry name" value="3-DEOXY-D-MANNO-OCTULOSONIC-ACID TRANSFERASE/TRNA GUANINE-N 7 - -METHYLTRANSFERASE"/>
    <property type="match status" value="1"/>
</dbReference>
<evidence type="ECO:0000256" key="4">
    <source>
        <dbReference type="ARBA" id="ARBA00022679"/>
    </source>
</evidence>
<dbReference type="AlphaFoldDB" id="H8Z042"/>
<feature type="binding site" evidence="7">
    <location>
        <position position="74"/>
    </location>
    <ligand>
        <name>S-adenosyl-L-methionine</name>
        <dbReference type="ChEBI" id="CHEBI:59789"/>
    </ligand>
</feature>
<dbReference type="Proteomes" id="UP000002964">
    <property type="component" value="Unassembled WGS sequence"/>
</dbReference>
<evidence type="ECO:0000256" key="1">
    <source>
        <dbReference type="ARBA" id="ARBA00000142"/>
    </source>
</evidence>
<comment type="caution">
    <text evidence="7">Lacks conserved residue(s) required for the propagation of feature annotation.</text>
</comment>
<evidence type="ECO:0000313" key="8">
    <source>
        <dbReference type="EMBL" id="EIC21215.1"/>
    </source>
</evidence>
<keyword evidence="5 7" id="KW-0949">S-adenosyl-L-methionine</keyword>
<evidence type="ECO:0000313" key="9">
    <source>
        <dbReference type="Proteomes" id="UP000002964"/>
    </source>
</evidence>
<proteinExistence type="inferred from homology"/>
<dbReference type="EC" id="2.1.1.33" evidence="7"/>
<organism evidence="8 9">
    <name type="scientific">Thiorhodovibrio frisius</name>
    <dbReference type="NCBI Taxonomy" id="631362"/>
    <lineage>
        <taxon>Bacteria</taxon>
        <taxon>Pseudomonadati</taxon>
        <taxon>Pseudomonadota</taxon>
        <taxon>Gammaproteobacteria</taxon>
        <taxon>Chromatiales</taxon>
        <taxon>Chromatiaceae</taxon>
        <taxon>Thiorhodovibrio</taxon>
    </lineage>
</organism>
<keyword evidence="4 7" id="KW-0808">Transferase</keyword>
<comment type="similarity">
    <text evidence="7">Belongs to the class I-like SAM-binding methyltransferase superfamily. TrmB family.</text>
</comment>
<comment type="function">
    <text evidence="2 7">Catalyzes the formation of N(7)-methylguanine at position 46 (m7G46) in tRNA.</text>
</comment>
<gene>
    <name evidence="7" type="primary">trmB</name>
    <name evidence="8" type="ORF">Thi970DRAFT_01404</name>
</gene>
<feature type="binding site" evidence="7">
    <location>
        <begin position="223"/>
        <end position="226"/>
    </location>
    <ligand>
        <name>substrate</name>
    </ligand>
</feature>
<dbReference type="RefSeq" id="WP_009147801.1">
    <property type="nucleotide sequence ID" value="NZ_CP121471.1"/>
</dbReference>
<dbReference type="OrthoDB" id="9802090at2"/>
<keyword evidence="9" id="KW-1185">Reference proteome</keyword>
<feature type="binding site" evidence="7">
    <location>
        <position position="185"/>
    </location>
    <ligand>
        <name>substrate</name>
    </ligand>
</feature>
<protein>
    <recommendedName>
        <fullName evidence="7">tRNA (guanine-N(7)-)-methyltransferase</fullName>
        <ecNumber evidence="7">2.1.1.33</ecNumber>
    </recommendedName>
    <alternativeName>
        <fullName evidence="7">tRNA (guanine(46)-N(7))-methyltransferase</fullName>
    </alternativeName>
    <alternativeName>
        <fullName evidence="7">tRNA(m7G46)-methyltransferase</fullName>
    </alternativeName>
</protein>
<feature type="binding site" evidence="7">
    <location>
        <position position="149"/>
    </location>
    <ligand>
        <name>S-adenosyl-L-methionine</name>
        <dbReference type="ChEBI" id="CHEBI:59789"/>
    </ligand>
</feature>
<name>H8Z042_9GAMM</name>
<dbReference type="PROSITE" id="PS51625">
    <property type="entry name" value="SAM_MT_TRMB"/>
    <property type="match status" value="1"/>
</dbReference>
<dbReference type="InterPro" id="IPR055361">
    <property type="entry name" value="tRNA_methyltr_TrmB_bact"/>
</dbReference>
<dbReference type="eggNOG" id="COG0220">
    <property type="taxonomic scope" value="Bacteria"/>
</dbReference>
<evidence type="ECO:0000256" key="7">
    <source>
        <dbReference type="HAMAP-Rule" id="MF_01057"/>
    </source>
</evidence>
<feature type="binding site" evidence="7">
    <location>
        <position position="99"/>
    </location>
    <ligand>
        <name>S-adenosyl-L-methionine</name>
        <dbReference type="ChEBI" id="CHEBI:59789"/>
    </ligand>
</feature>
<evidence type="ECO:0000256" key="2">
    <source>
        <dbReference type="ARBA" id="ARBA00003015"/>
    </source>
</evidence>
<evidence type="ECO:0000256" key="3">
    <source>
        <dbReference type="ARBA" id="ARBA00022603"/>
    </source>
</evidence>
<dbReference type="EMBL" id="JH603169">
    <property type="protein sequence ID" value="EIC21215.1"/>
    <property type="molecule type" value="Genomic_DNA"/>
</dbReference>
<evidence type="ECO:0000256" key="5">
    <source>
        <dbReference type="ARBA" id="ARBA00022691"/>
    </source>
</evidence>
<dbReference type="Gene3D" id="3.40.50.150">
    <property type="entry name" value="Vaccinia Virus protein VP39"/>
    <property type="match status" value="1"/>
</dbReference>
<feature type="binding site" evidence="7">
    <location>
        <position position="153"/>
    </location>
    <ligand>
        <name>substrate</name>
    </ligand>
</feature>
<dbReference type="HOGENOM" id="CLU_050910_0_1_6"/>
<dbReference type="InterPro" id="IPR003358">
    <property type="entry name" value="tRNA_(Gua-N-7)_MeTrfase_Trmb"/>
</dbReference>
<dbReference type="GO" id="GO:0043527">
    <property type="term" value="C:tRNA methyltransferase complex"/>
    <property type="evidence" value="ECO:0007669"/>
    <property type="project" value="TreeGrafter"/>
</dbReference>
<dbReference type="GO" id="GO:0008176">
    <property type="term" value="F:tRNA (guanine(46)-N7)-methyltransferase activity"/>
    <property type="evidence" value="ECO:0007669"/>
    <property type="project" value="UniProtKB-UniRule"/>
</dbReference>
<dbReference type="PANTHER" id="PTHR23417:SF14">
    <property type="entry name" value="PENTACOTRIPEPTIDE-REPEAT REGION OF PRORP DOMAIN-CONTAINING PROTEIN"/>
    <property type="match status" value="1"/>
</dbReference>
<dbReference type="SUPFAM" id="SSF53335">
    <property type="entry name" value="S-adenosyl-L-methionine-dependent methyltransferases"/>
    <property type="match status" value="1"/>
</dbReference>
<dbReference type="HAMAP" id="MF_01057">
    <property type="entry name" value="tRNA_methyltr_TrmB"/>
    <property type="match status" value="1"/>
</dbReference>
<dbReference type="NCBIfam" id="TIGR00091">
    <property type="entry name" value="tRNA (guanosine(46)-N7)-methyltransferase TrmB"/>
    <property type="match status" value="1"/>
</dbReference>
<accession>H8Z042</accession>
<dbReference type="InterPro" id="IPR029063">
    <property type="entry name" value="SAM-dependent_MTases_sf"/>
</dbReference>
<reference evidence="8 9" key="2">
    <citation type="submission" date="2011-11" db="EMBL/GenBank/DDBJ databases">
        <authorList>
            <consortium name="US DOE Joint Genome Institute"/>
            <person name="Lucas S."/>
            <person name="Han J."/>
            <person name="Lapidus A."/>
            <person name="Cheng J.-F."/>
            <person name="Goodwin L."/>
            <person name="Pitluck S."/>
            <person name="Peters L."/>
            <person name="Ovchinnikova G."/>
            <person name="Zhang X."/>
            <person name="Detter J.C."/>
            <person name="Han C."/>
            <person name="Tapia R."/>
            <person name="Land M."/>
            <person name="Hauser L."/>
            <person name="Kyrpides N."/>
            <person name="Ivanova N."/>
            <person name="Pagani I."/>
            <person name="Vogl K."/>
            <person name="Liu Z."/>
            <person name="Overmann J."/>
            <person name="Frigaard N.-U."/>
            <person name="Bryant D."/>
            <person name="Woyke T."/>
        </authorList>
    </citation>
    <scope>NUCLEOTIDE SEQUENCE [LARGE SCALE GENOMIC DNA]</scope>
    <source>
        <strain evidence="8 9">970</strain>
    </source>
</reference>
<keyword evidence="6 7" id="KW-0819">tRNA processing</keyword>
<dbReference type="CDD" id="cd02440">
    <property type="entry name" value="AdoMet_MTases"/>
    <property type="match status" value="1"/>
</dbReference>
<dbReference type="Pfam" id="PF02390">
    <property type="entry name" value="Methyltransf_4"/>
    <property type="match status" value="1"/>
</dbReference>
<reference evidence="9" key="1">
    <citation type="submission" date="2011-06" db="EMBL/GenBank/DDBJ databases">
        <authorList>
            <consortium name="US DOE Joint Genome Institute (JGI-PGF)"/>
            <person name="Lucas S."/>
            <person name="Han J."/>
            <person name="Lapidus A."/>
            <person name="Cheng J.-F."/>
            <person name="Goodwin L."/>
            <person name="Pitluck S."/>
            <person name="Peters L."/>
            <person name="Land M.L."/>
            <person name="Hauser L."/>
            <person name="Vogl K."/>
            <person name="Liu Z."/>
            <person name="Overmann J."/>
            <person name="Frigaard N.-U."/>
            <person name="Bryant D.A."/>
            <person name="Woyke T.J."/>
        </authorList>
    </citation>
    <scope>NUCLEOTIDE SEQUENCE [LARGE SCALE GENOMIC DNA]</scope>
    <source>
        <strain evidence="9">970</strain>
    </source>
</reference>
<dbReference type="STRING" id="631362.Thi970DRAFT_01404"/>
<comment type="pathway">
    <text evidence="7">tRNA modification; N(7)-methylguanine-tRNA biosynthesis.</text>
</comment>
<comment type="catalytic activity">
    <reaction evidence="1 7">
        <text>guanosine(46) in tRNA + S-adenosyl-L-methionine = N(7)-methylguanosine(46) in tRNA + S-adenosyl-L-homocysteine</text>
        <dbReference type="Rhea" id="RHEA:42708"/>
        <dbReference type="Rhea" id="RHEA-COMP:10188"/>
        <dbReference type="Rhea" id="RHEA-COMP:10189"/>
        <dbReference type="ChEBI" id="CHEBI:57856"/>
        <dbReference type="ChEBI" id="CHEBI:59789"/>
        <dbReference type="ChEBI" id="CHEBI:74269"/>
        <dbReference type="ChEBI" id="CHEBI:74480"/>
        <dbReference type="EC" id="2.1.1.33"/>
    </reaction>
</comment>